<dbReference type="Gene3D" id="2.120.10.30">
    <property type="entry name" value="TolB, C-terminal domain"/>
    <property type="match status" value="1"/>
</dbReference>
<dbReference type="Proteomes" id="UP000251241">
    <property type="component" value="Unassembled WGS sequence"/>
</dbReference>
<reference evidence="1 2" key="1">
    <citation type="submission" date="2018-06" db="EMBL/GenBank/DDBJ databases">
        <authorList>
            <consortium name="Pathogen Informatics"/>
            <person name="Doyle S."/>
        </authorList>
    </citation>
    <scope>NUCLEOTIDE SEQUENCE [LARGE SCALE GENOMIC DNA]</scope>
    <source>
        <strain evidence="1 2">NCTC11343</strain>
    </source>
</reference>
<dbReference type="SUPFAM" id="SSF63829">
    <property type="entry name" value="Calcium-dependent phosphotriesterase"/>
    <property type="match status" value="1"/>
</dbReference>
<evidence type="ECO:0008006" key="3">
    <source>
        <dbReference type="Google" id="ProtNLM"/>
    </source>
</evidence>
<proteinExistence type="predicted"/>
<dbReference type="InterPro" id="IPR011042">
    <property type="entry name" value="6-blade_b-propeller_TolB-like"/>
</dbReference>
<name>A0A2X2J1D9_SPHMU</name>
<dbReference type="AlphaFoldDB" id="A0A2X2J1D9"/>
<dbReference type="RefSeq" id="WP_146753044.1">
    <property type="nucleotide sequence ID" value="NZ_CP069793.1"/>
</dbReference>
<protein>
    <recommendedName>
        <fullName evidence="3">ATP/GTP-binding protein</fullName>
    </recommendedName>
</protein>
<evidence type="ECO:0000313" key="2">
    <source>
        <dbReference type="Proteomes" id="UP000251241"/>
    </source>
</evidence>
<gene>
    <name evidence="1" type="ORF">NCTC11343_02038</name>
</gene>
<sequence length="273" mass="29990">MKITLTLTLIMFVQVLFGQKSLTPQWQSDTTLRSPESVWVDAKNKVLYVSNTIAFEPNTTAFISKLDMDGKFIKKDWVTGLNAVLGIGIYKNRLYAAEAFAKSIAVIDIDKASIVKRITIDGAELLNDITVDSKGIVYVSDTRLGKVYRIENDAPMLYAENLKGANGLLAVGKDLYVLSDGALVKIDQDKKTTVISKGMEGGLDGVVQIKPNEFVVSGWQGLIYYVKPDGSNTVLLDTRDKKINAADIGYDKSSGMLYVPTVRSNSVQAYKLD</sequence>
<evidence type="ECO:0000313" key="1">
    <source>
        <dbReference type="EMBL" id="SPZ85476.1"/>
    </source>
</evidence>
<accession>A0A2X2J1D9</accession>
<dbReference type="GeneID" id="97181177"/>
<dbReference type="EMBL" id="UAUU01000008">
    <property type="protein sequence ID" value="SPZ85476.1"/>
    <property type="molecule type" value="Genomic_DNA"/>
</dbReference>
<organism evidence="1 2">
    <name type="scientific">Sphingobacterium multivorum</name>
    <dbReference type="NCBI Taxonomy" id="28454"/>
    <lineage>
        <taxon>Bacteria</taxon>
        <taxon>Pseudomonadati</taxon>
        <taxon>Bacteroidota</taxon>
        <taxon>Sphingobacteriia</taxon>
        <taxon>Sphingobacteriales</taxon>
        <taxon>Sphingobacteriaceae</taxon>
        <taxon>Sphingobacterium</taxon>
    </lineage>
</organism>